<dbReference type="AlphaFoldDB" id="A0A392QAF6"/>
<name>A0A392QAF6_9FABA</name>
<sequence>ISDLFVPGTIQEALGDPNWKLAVKEEMDALRKNNTWSITDLPHDKRAVGCKWVFTVKCKADGNVERYKASKFQLDTTSI</sequence>
<accession>A0A392QAF6</accession>
<dbReference type="Proteomes" id="UP000265520">
    <property type="component" value="Unassembled WGS sequence"/>
</dbReference>
<evidence type="ECO:0008006" key="3">
    <source>
        <dbReference type="Google" id="ProtNLM"/>
    </source>
</evidence>
<evidence type="ECO:0000313" key="1">
    <source>
        <dbReference type="EMBL" id="MCI20837.1"/>
    </source>
</evidence>
<feature type="non-terminal residue" evidence="1">
    <location>
        <position position="1"/>
    </location>
</feature>
<comment type="caution">
    <text evidence="1">The sequence shown here is derived from an EMBL/GenBank/DDBJ whole genome shotgun (WGS) entry which is preliminary data.</text>
</comment>
<protein>
    <recommendedName>
        <fullName evidence="3">Mitochondrial protein</fullName>
    </recommendedName>
</protein>
<organism evidence="1 2">
    <name type="scientific">Trifolium medium</name>
    <dbReference type="NCBI Taxonomy" id="97028"/>
    <lineage>
        <taxon>Eukaryota</taxon>
        <taxon>Viridiplantae</taxon>
        <taxon>Streptophyta</taxon>
        <taxon>Embryophyta</taxon>
        <taxon>Tracheophyta</taxon>
        <taxon>Spermatophyta</taxon>
        <taxon>Magnoliopsida</taxon>
        <taxon>eudicotyledons</taxon>
        <taxon>Gunneridae</taxon>
        <taxon>Pentapetalae</taxon>
        <taxon>rosids</taxon>
        <taxon>fabids</taxon>
        <taxon>Fabales</taxon>
        <taxon>Fabaceae</taxon>
        <taxon>Papilionoideae</taxon>
        <taxon>50 kb inversion clade</taxon>
        <taxon>NPAAA clade</taxon>
        <taxon>Hologalegina</taxon>
        <taxon>IRL clade</taxon>
        <taxon>Trifolieae</taxon>
        <taxon>Trifolium</taxon>
    </lineage>
</organism>
<evidence type="ECO:0000313" key="2">
    <source>
        <dbReference type="Proteomes" id="UP000265520"/>
    </source>
</evidence>
<dbReference type="EMBL" id="LXQA010121914">
    <property type="protein sequence ID" value="MCI20837.1"/>
    <property type="molecule type" value="Genomic_DNA"/>
</dbReference>
<reference evidence="1 2" key="1">
    <citation type="journal article" date="2018" name="Front. Plant Sci.">
        <title>Red Clover (Trifolium pratense) and Zigzag Clover (T. medium) - A Picture of Genomic Similarities and Differences.</title>
        <authorList>
            <person name="Dluhosova J."/>
            <person name="Istvanek J."/>
            <person name="Nedelnik J."/>
            <person name="Repkova J."/>
        </authorList>
    </citation>
    <scope>NUCLEOTIDE SEQUENCE [LARGE SCALE GENOMIC DNA]</scope>
    <source>
        <strain evidence="2">cv. 10/8</strain>
        <tissue evidence="1">Leaf</tissue>
    </source>
</reference>
<keyword evidence="2" id="KW-1185">Reference proteome</keyword>
<proteinExistence type="predicted"/>